<organism evidence="3 4">
    <name type="scientific">Solanum bulbocastanum</name>
    <name type="common">Wild potato</name>
    <dbReference type="NCBI Taxonomy" id="147425"/>
    <lineage>
        <taxon>Eukaryota</taxon>
        <taxon>Viridiplantae</taxon>
        <taxon>Streptophyta</taxon>
        <taxon>Embryophyta</taxon>
        <taxon>Tracheophyta</taxon>
        <taxon>Spermatophyta</taxon>
        <taxon>Magnoliopsida</taxon>
        <taxon>eudicotyledons</taxon>
        <taxon>Gunneridae</taxon>
        <taxon>Pentapetalae</taxon>
        <taxon>asterids</taxon>
        <taxon>lamiids</taxon>
        <taxon>Solanales</taxon>
        <taxon>Solanaceae</taxon>
        <taxon>Solanoideae</taxon>
        <taxon>Solaneae</taxon>
        <taxon>Solanum</taxon>
    </lineage>
</organism>
<keyword evidence="2" id="KW-1133">Transmembrane helix</keyword>
<dbReference type="PANTHER" id="PTHR11206">
    <property type="entry name" value="MULTIDRUG RESISTANCE PROTEIN"/>
    <property type="match status" value="1"/>
</dbReference>
<name>A0AAN8U0L0_SOLBU</name>
<comment type="caution">
    <text evidence="3">The sequence shown here is derived from an EMBL/GenBank/DDBJ whole genome shotgun (WGS) entry which is preliminary data.</text>
</comment>
<dbReference type="InterPro" id="IPR002528">
    <property type="entry name" value="MATE_fam"/>
</dbReference>
<feature type="transmembrane region" description="Helical" evidence="2">
    <location>
        <begin position="28"/>
        <end position="51"/>
    </location>
</feature>
<evidence type="ECO:0000256" key="1">
    <source>
        <dbReference type="ARBA" id="ARBA00010199"/>
    </source>
</evidence>
<dbReference type="AlphaFoldDB" id="A0AAN8U0L0"/>
<sequence>MISIGLSGNVSTRITNEQGEGHPQISRLALHVVLAVTVIKGIVLGLIILLLRNVWGYAYSNETEVVRYIAIMMPLLATSNFIDGLSVFYQVL</sequence>
<dbReference type="GO" id="GO:0015297">
    <property type="term" value="F:antiporter activity"/>
    <property type="evidence" value="ECO:0007669"/>
    <property type="project" value="InterPro"/>
</dbReference>
<gene>
    <name evidence="3" type="ORF">RDI58_007606</name>
</gene>
<dbReference type="GO" id="GO:0016020">
    <property type="term" value="C:membrane"/>
    <property type="evidence" value="ECO:0007669"/>
    <property type="project" value="InterPro"/>
</dbReference>
<feature type="transmembrane region" description="Helical" evidence="2">
    <location>
        <begin position="71"/>
        <end position="91"/>
    </location>
</feature>
<keyword evidence="2" id="KW-0812">Transmembrane</keyword>
<dbReference type="GO" id="GO:0042910">
    <property type="term" value="F:xenobiotic transmembrane transporter activity"/>
    <property type="evidence" value="ECO:0007669"/>
    <property type="project" value="InterPro"/>
</dbReference>
<protein>
    <submittedName>
        <fullName evidence="3">Uncharacterized protein</fullName>
    </submittedName>
</protein>
<proteinExistence type="inferred from homology"/>
<evidence type="ECO:0000256" key="2">
    <source>
        <dbReference type="SAM" id="Phobius"/>
    </source>
</evidence>
<keyword evidence="2" id="KW-0472">Membrane</keyword>
<evidence type="ECO:0000313" key="4">
    <source>
        <dbReference type="Proteomes" id="UP001371456"/>
    </source>
</evidence>
<comment type="similarity">
    <text evidence="1">Belongs to the multi antimicrobial extrusion (MATE) (TC 2.A.66.1) family.</text>
</comment>
<accession>A0AAN8U0L0</accession>
<dbReference type="EMBL" id="JBANQN010000003">
    <property type="protein sequence ID" value="KAK6794153.1"/>
    <property type="molecule type" value="Genomic_DNA"/>
</dbReference>
<evidence type="ECO:0000313" key="3">
    <source>
        <dbReference type="EMBL" id="KAK6794153.1"/>
    </source>
</evidence>
<dbReference type="Pfam" id="PF01554">
    <property type="entry name" value="MatE"/>
    <property type="match status" value="1"/>
</dbReference>
<keyword evidence="4" id="KW-1185">Reference proteome</keyword>
<dbReference type="Proteomes" id="UP001371456">
    <property type="component" value="Unassembled WGS sequence"/>
</dbReference>
<reference evidence="3 4" key="1">
    <citation type="submission" date="2024-02" db="EMBL/GenBank/DDBJ databases">
        <title>de novo genome assembly of Solanum bulbocastanum strain 11H21.</title>
        <authorList>
            <person name="Hosaka A.J."/>
        </authorList>
    </citation>
    <scope>NUCLEOTIDE SEQUENCE [LARGE SCALE GENOMIC DNA]</scope>
    <source>
        <tissue evidence="3">Young leaves</tissue>
    </source>
</reference>